<dbReference type="GO" id="GO:0008168">
    <property type="term" value="F:methyltransferase activity"/>
    <property type="evidence" value="ECO:0007669"/>
    <property type="project" value="UniProtKB-KW"/>
</dbReference>
<feature type="region of interest" description="Disordered" evidence="4">
    <location>
        <begin position="112"/>
        <end position="141"/>
    </location>
</feature>
<keyword evidence="1" id="KW-0489">Methyltransferase</keyword>
<dbReference type="GeneID" id="27901513"/>
<evidence type="ECO:0000256" key="2">
    <source>
        <dbReference type="ARBA" id="ARBA00022679"/>
    </source>
</evidence>
<gene>
    <name evidence="6" type="ORF">SEPMUDRAFT_147554</name>
</gene>
<dbReference type="Gene3D" id="3.40.50.150">
    <property type="entry name" value="Vaccinia Virus protein VP39"/>
    <property type="match status" value="1"/>
</dbReference>
<dbReference type="PANTHER" id="PTHR43464:SF19">
    <property type="entry name" value="UBIQUINONE BIOSYNTHESIS O-METHYLTRANSFERASE, MITOCHONDRIAL"/>
    <property type="match status" value="1"/>
</dbReference>
<dbReference type="InterPro" id="IPR029063">
    <property type="entry name" value="SAM-dependent_MTases_sf"/>
</dbReference>
<keyword evidence="3" id="KW-0949">S-adenosyl-L-methionine</keyword>
<dbReference type="OMA" id="DEECAYM"/>
<dbReference type="AlphaFoldDB" id="M3DD62"/>
<evidence type="ECO:0000256" key="1">
    <source>
        <dbReference type="ARBA" id="ARBA00022603"/>
    </source>
</evidence>
<accession>M3DD62</accession>
<evidence type="ECO:0000313" key="6">
    <source>
        <dbReference type="EMBL" id="EMF15759.1"/>
    </source>
</evidence>
<reference evidence="6 7" key="1">
    <citation type="journal article" date="2012" name="PLoS Pathog.">
        <title>Diverse lifestyles and strategies of plant pathogenesis encoded in the genomes of eighteen Dothideomycetes fungi.</title>
        <authorList>
            <person name="Ohm R.A."/>
            <person name="Feau N."/>
            <person name="Henrissat B."/>
            <person name="Schoch C.L."/>
            <person name="Horwitz B.A."/>
            <person name="Barry K.W."/>
            <person name="Condon B.J."/>
            <person name="Copeland A.C."/>
            <person name="Dhillon B."/>
            <person name="Glaser F."/>
            <person name="Hesse C.N."/>
            <person name="Kosti I."/>
            <person name="LaButti K."/>
            <person name="Lindquist E.A."/>
            <person name="Lucas S."/>
            <person name="Salamov A.A."/>
            <person name="Bradshaw R.E."/>
            <person name="Ciuffetti L."/>
            <person name="Hamelin R.C."/>
            <person name="Kema G.H.J."/>
            <person name="Lawrence C."/>
            <person name="Scott J.A."/>
            <person name="Spatafora J.W."/>
            <person name="Turgeon B.G."/>
            <person name="de Wit P.J.G.M."/>
            <person name="Zhong S."/>
            <person name="Goodwin S.B."/>
            <person name="Grigoriev I.V."/>
        </authorList>
    </citation>
    <scope>NUCLEOTIDE SEQUENCE [LARGE SCALE GENOMIC DNA]</scope>
    <source>
        <strain evidence="6 7">SO2202</strain>
    </source>
</reference>
<dbReference type="PANTHER" id="PTHR43464">
    <property type="entry name" value="METHYLTRANSFERASE"/>
    <property type="match status" value="1"/>
</dbReference>
<sequence>MLPTLLSLAQQAQQQQQQQQQNPSPNPTKNQNQKSPPPPPPHILQILDIGCGSGEITLDFAEMCPFAHVTGIDVSGAVLNSARAYAEVRGVTNVEFVQMSVFSMPAVAHFGGGGGGGGRGGDDEDEEDDEDYDGGGGRGDKMVQRGIREMIRVARRSGGVVCMREGNLQSARFHPEYPLLEECFRVIIAVHEAGGGAADAGRQLKRWSKHFRGETKMLLATQSVSRYDTLEGRRGYGGHWPARCSRGIFAQRAMELRGVSSQRLDEYALAWKEWMEDEKGMFAMMHGEVILEVT</sequence>
<dbReference type="GO" id="GO:0032259">
    <property type="term" value="P:methylation"/>
    <property type="evidence" value="ECO:0007669"/>
    <property type="project" value="UniProtKB-KW"/>
</dbReference>
<dbReference type="STRING" id="692275.M3DD62"/>
<dbReference type="EMBL" id="KB456261">
    <property type="protein sequence ID" value="EMF15759.1"/>
    <property type="molecule type" value="Genomic_DNA"/>
</dbReference>
<feature type="compositionally biased region" description="Low complexity" evidence="4">
    <location>
        <begin position="1"/>
        <end position="34"/>
    </location>
</feature>
<feature type="region of interest" description="Disordered" evidence="4">
    <location>
        <begin position="1"/>
        <end position="42"/>
    </location>
</feature>
<dbReference type="eggNOG" id="KOG1269">
    <property type="taxonomic scope" value="Eukaryota"/>
</dbReference>
<dbReference type="Proteomes" id="UP000016931">
    <property type="component" value="Unassembled WGS sequence"/>
</dbReference>
<dbReference type="SUPFAM" id="SSF53335">
    <property type="entry name" value="S-adenosyl-L-methionine-dependent methyltransferases"/>
    <property type="match status" value="1"/>
</dbReference>
<proteinExistence type="predicted"/>
<evidence type="ECO:0000256" key="3">
    <source>
        <dbReference type="ARBA" id="ARBA00022691"/>
    </source>
</evidence>
<evidence type="ECO:0000259" key="5">
    <source>
        <dbReference type="Pfam" id="PF13847"/>
    </source>
</evidence>
<protein>
    <recommendedName>
        <fullName evidence="5">Methyltransferase domain-containing protein</fullName>
    </recommendedName>
</protein>
<name>M3DD62_SPHMS</name>
<feature type="domain" description="Methyltransferase" evidence="5">
    <location>
        <begin position="45"/>
        <end position="105"/>
    </location>
</feature>
<dbReference type="OrthoDB" id="10017101at2759"/>
<dbReference type="CDD" id="cd02440">
    <property type="entry name" value="AdoMet_MTases"/>
    <property type="match status" value="1"/>
</dbReference>
<dbReference type="RefSeq" id="XP_016763880.1">
    <property type="nucleotide sequence ID" value="XM_016904376.1"/>
</dbReference>
<keyword evidence="2" id="KW-0808">Transferase</keyword>
<dbReference type="Pfam" id="PF13847">
    <property type="entry name" value="Methyltransf_31"/>
    <property type="match status" value="1"/>
</dbReference>
<dbReference type="SUPFAM" id="SSF81995">
    <property type="entry name" value="beta-sandwich domain of Sec23/24"/>
    <property type="match status" value="1"/>
</dbReference>
<evidence type="ECO:0000313" key="7">
    <source>
        <dbReference type="Proteomes" id="UP000016931"/>
    </source>
</evidence>
<organism evidence="6 7">
    <name type="scientific">Sphaerulina musiva (strain SO2202)</name>
    <name type="common">Poplar stem canker fungus</name>
    <name type="synonym">Septoria musiva</name>
    <dbReference type="NCBI Taxonomy" id="692275"/>
    <lineage>
        <taxon>Eukaryota</taxon>
        <taxon>Fungi</taxon>
        <taxon>Dikarya</taxon>
        <taxon>Ascomycota</taxon>
        <taxon>Pezizomycotina</taxon>
        <taxon>Dothideomycetes</taxon>
        <taxon>Dothideomycetidae</taxon>
        <taxon>Mycosphaerellales</taxon>
        <taxon>Mycosphaerellaceae</taxon>
        <taxon>Sphaerulina</taxon>
    </lineage>
</organism>
<dbReference type="HOGENOM" id="CLU_057148_1_0_1"/>
<feature type="compositionally biased region" description="Acidic residues" evidence="4">
    <location>
        <begin position="122"/>
        <end position="133"/>
    </location>
</feature>
<dbReference type="InterPro" id="IPR025714">
    <property type="entry name" value="Methyltranfer_dom"/>
</dbReference>
<keyword evidence="7" id="KW-1185">Reference proteome</keyword>
<evidence type="ECO:0000256" key="4">
    <source>
        <dbReference type="SAM" id="MobiDB-lite"/>
    </source>
</evidence>